<comment type="caution">
    <text evidence="2">The sequence shown here is derived from an EMBL/GenBank/DDBJ whole genome shotgun (WGS) entry which is preliminary data.</text>
</comment>
<keyword evidence="3" id="KW-1185">Reference proteome</keyword>
<gene>
    <name evidence="2" type="ORF">BJ878DRAFT_487258</name>
</gene>
<dbReference type="EMBL" id="MU253745">
    <property type="protein sequence ID" value="KAG9248666.1"/>
    <property type="molecule type" value="Genomic_DNA"/>
</dbReference>
<evidence type="ECO:0000256" key="1">
    <source>
        <dbReference type="SAM" id="MobiDB-lite"/>
    </source>
</evidence>
<accession>A0A9P7ZB52</accession>
<feature type="region of interest" description="Disordered" evidence="1">
    <location>
        <begin position="178"/>
        <end position="237"/>
    </location>
</feature>
<dbReference type="Proteomes" id="UP000887226">
    <property type="component" value="Unassembled WGS sequence"/>
</dbReference>
<dbReference type="OrthoDB" id="10546816at2759"/>
<feature type="compositionally biased region" description="Polar residues" evidence="1">
    <location>
        <begin position="180"/>
        <end position="197"/>
    </location>
</feature>
<proteinExistence type="predicted"/>
<protein>
    <submittedName>
        <fullName evidence="2">Uncharacterized protein</fullName>
    </submittedName>
</protein>
<evidence type="ECO:0000313" key="3">
    <source>
        <dbReference type="Proteomes" id="UP000887226"/>
    </source>
</evidence>
<evidence type="ECO:0000313" key="2">
    <source>
        <dbReference type="EMBL" id="KAG9248666.1"/>
    </source>
</evidence>
<organism evidence="2 3">
    <name type="scientific">Calycina marina</name>
    <dbReference type="NCBI Taxonomy" id="1763456"/>
    <lineage>
        <taxon>Eukaryota</taxon>
        <taxon>Fungi</taxon>
        <taxon>Dikarya</taxon>
        <taxon>Ascomycota</taxon>
        <taxon>Pezizomycotina</taxon>
        <taxon>Leotiomycetes</taxon>
        <taxon>Helotiales</taxon>
        <taxon>Pezizellaceae</taxon>
        <taxon>Calycina</taxon>
    </lineage>
</organism>
<name>A0A9P7ZB52_9HELO</name>
<sequence length="237" mass="24285">MQFTNAQKLAAISFFSLIVPSIAASFALKAGASLIGPLLSSGDKRDVASMDAATDFLLSSITSISRREQANGQAQGKTTSPIDPELEAQLKRIFRECLNVITTDGNSTVYIHNEGLAAMVGGTPEICRNAATTVNALPNIGAIENEMGKITVQSSGGLLLTGAPIEALARKMLENKNKGTEANANATSTDSGSSAKETGNAAKENKKGKKPDTEAKTGAMAGKSKAQAGPNGASASA</sequence>
<reference evidence="2" key="1">
    <citation type="journal article" date="2021" name="IMA Fungus">
        <title>Genomic characterization of three marine fungi, including Emericellopsis atlantica sp. nov. with signatures of a generalist lifestyle and marine biomass degradation.</title>
        <authorList>
            <person name="Hagestad O.C."/>
            <person name="Hou L."/>
            <person name="Andersen J.H."/>
            <person name="Hansen E.H."/>
            <person name="Altermark B."/>
            <person name="Li C."/>
            <person name="Kuhnert E."/>
            <person name="Cox R.J."/>
            <person name="Crous P.W."/>
            <person name="Spatafora J.W."/>
            <person name="Lail K."/>
            <person name="Amirebrahimi M."/>
            <person name="Lipzen A."/>
            <person name="Pangilinan J."/>
            <person name="Andreopoulos W."/>
            <person name="Hayes R.D."/>
            <person name="Ng V."/>
            <person name="Grigoriev I.V."/>
            <person name="Jackson S.A."/>
            <person name="Sutton T.D.S."/>
            <person name="Dobson A.D.W."/>
            <person name="Rama T."/>
        </authorList>
    </citation>
    <scope>NUCLEOTIDE SEQUENCE</scope>
    <source>
        <strain evidence="2">TRa3180A</strain>
    </source>
</reference>
<dbReference type="AlphaFoldDB" id="A0A9P7ZB52"/>